<feature type="domain" description="Ephrin RBD" evidence="7">
    <location>
        <begin position="106"/>
        <end position="191"/>
    </location>
</feature>
<keyword evidence="4" id="KW-1015">Disulfide bond</keyword>
<reference evidence="8 9" key="1">
    <citation type="submission" date="2024-10" db="EMBL/GenBank/DDBJ databases">
        <authorList>
            <person name="Kim D."/>
        </authorList>
    </citation>
    <scope>NUCLEOTIDE SEQUENCE [LARGE SCALE GENOMIC DNA]</scope>
    <source>
        <strain evidence="8">Taebaek</strain>
    </source>
</reference>
<proteinExistence type="inferred from homology"/>
<dbReference type="Proteomes" id="UP001620645">
    <property type="component" value="Unassembled WGS sequence"/>
</dbReference>
<dbReference type="Gene3D" id="2.60.40.420">
    <property type="entry name" value="Cupredoxins - blue copper proteins"/>
    <property type="match status" value="1"/>
</dbReference>
<comment type="caution">
    <text evidence="8">The sequence shown here is derived from an EMBL/GenBank/DDBJ whole genome shotgun (WGS) entry which is preliminary data.</text>
</comment>
<dbReference type="InterPro" id="IPR008972">
    <property type="entry name" value="Cupredoxin"/>
</dbReference>
<evidence type="ECO:0000256" key="6">
    <source>
        <dbReference type="PROSITE-ProRule" id="PRU00884"/>
    </source>
</evidence>
<evidence type="ECO:0000259" key="7">
    <source>
        <dbReference type="PROSITE" id="PS51551"/>
    </source>
</evidence>
<dbReference type="InterPro" id="IPR031328">
    <property type="entry name" value="Ephrin"/>
</dbReference>
<dbReference type="AlphaFoldDB" id="A0ABD2JE08"/>
<dbReference type="PANTHER" id="PTHR11304">
    <property type="entry name" value="EPHRIN"/>
    <property type="match status" value="1"/>
</dbReference>
<protein>
    <recommendedName>
        <fullName evidence="7">Ephrin RBD domain-containing protein</fullName>
    </recommendedName>
</protein>
<name>A0ABD2JE08_HETSC</name>
<evidence type="ECO:0000313" key="9">
    <source>
        <dbReference type="Proteomes" id="UP001620645"/>
    </source>
</evidence>
<keyword evidence="2" id="KW-0732">Signal</keyword>
<evidence type="ECO:0000256" key="4">
    <source>
        <dbReference type="ARBA" id="ARBA00023157"/>
    </source>
</evidence>
<organism evidence="8 9">
    <name type="scientific">Heterodera schachtii</name>
    <name type="common">Sugarbeet cyst nematode worm</name>
    <name type="synonym">Tylenchus schachtii</name>
    <dbReference type="NCBI Taxonomy" id="97005"/>
    <lineage>
        <taxon>Eukaryota</taxon>
        <taxon>Metazoa</taxon>
        <taxon>Ecdysozoa</taxon>
        <taxon>Nematoda</taxon>
        <taxon>Chromadorea</taxon>
        <taxon>Rhabditida</taxon>
        <taxon>Tylenchina</taxon>
        <taxon>Tylenchomorpha</taxon>
        <taxon>Tylenchoidea</taxon>
        <taxon>Heteroderidae</taxon>
        <taxon>Heteroderinae</taxon>
        <taxon>Heterodera</taxon>
    </lineage>
</organism>
<dbReference type="PROSITE" id="PS51551">
    <property type="entry name" value="EPHRIN_RBD_2"/>
    <property type="match status" value="1"/>
</dbReference>
<gene>
    <name evidence="8" type="ORF">niasHS_009152</name>
</gene>
<comment type="caution">
    <text evidence="6">Lacks conserved residue(s) required for the propagation of feature annotation.</text>
</comment>
<keyword evidence="3" id="KW-0472">Membrane</keyword>
<dbReference type="SUPFAM" id="SSF49503">
    <property type="entry name" value="Cupredoxins"/>
    <property type="match status" value="1"/>
</dbReference>
<evidence type="ECO:0000256" key="3">
    <source>
        <dbReference type="ARBA" id="ARBA00023136"/>
    </source>
</evidence>
<evidence type="ECO:0000256" key="2">
    <source>
        <dbReference type="ARBA" id="ARBA00022729"/>
    </source>
</evidence>
<dbReference type="PANTHER" id="PTHR11304:SF29">
    <property type="entry name" value="EPHRIN"/>
    <property type="match status" value="1"/>
</dbReference>
<sequence length="335" mass="37714">MNRFGGIVKRLCRNWTELVMRIMMMMMMYVCGTSRRPQKSIHIHFGVPILQMVATTDAAGTPKGFRHHRGIIAAQKGNLFLRLGWLIHGLISQPGPLFGTAKRSPWVSRESYDQCMLQGIGTKQLGVCSSPERQSSITLVFRDVSPLPSAFTFRPGQSYFVITTSNGTLMGLNNTEGGLCATRNMRLKFDVLSLADEADANNDTMLQIPQPHHAHAHHHHHHHQHHHQQRYHHKALVHKQQETHSSIQNESSNYPPFLYVIHTSEMSSSPHGGDEDEGEEAAAAWGQDSYETGDENEMAYYSSASSTFTLIRKHCVVAVFVVLITCWTNKIICCR</sequence>
<keyword evidence="5" id="KW-0325">Glycoprotein</keyword>
<evidence type="ECO:0000256" key="5">
    <source>
        <dbReference type="ARBA" id="ARBA00023180"/>
    </source>
</evidence>
<evidence type="ECO:0000313" key="8">
    <source>
        <dbReference type="EMBL" id="KAL3088860.1"/>
    </source>
</evidence>
<keyword evidence="9" id="KW-1185">Reference proteome</keyword>
<comment type="subcellular location">
    <subcellularLocation>
        <location evidence="1">Membrane</location>
    </subcellularLocation>
</comment>
<dbReference type="EMBL" id="JBICCN010000152">
    <property type="protein sequence ID" value="KAL3088860.1"/>
    <property type="molecule type" value="Genomic_DNA"/>
</dbReference>
<dbReference type="GO" id="GO:0016020">
    <property type="term" value="C:membrane"/>
    <property type="evidence" value="ECO:0007669"/>
    <property type="project" value="UniProtKB-SubCell"/>
</dbReference>
<comment type="similarity">
    <text evidence="6">Belongs to the ephrin family.</text>
</comment>
<dbReference type="Pfam" id="PF00812">
    <property type="entry name" value="Ephrin"/>
    <property type="match status" value="1"/>
</dbReference>
<accession>A0ABD2JE08</accession>
<dbReference type="InterPro" id="IPR001799">
    <property type="entry name" value="Ephrin_RBD"/>
</dbReference>
<evidence type="ECO:0000256" key="1">
    <source>
        <dbReference type="ARBA" id="ARBA00004370"/>
    </source>
</evidence>